<name>A0A812SEC2_9DINO</name>
<dbReference type="OrthoDB" id="447251at2759"/>
<dbReference type="AlphaFoldDB" id="A0A812SEC2"/>
<protein>
    <submittedName>
        <fullName evidence="2">CAMK2A protein</fullName>
    </submittedName>
</protein>
<evidence type="ECO:0000313" key="2">
    <source>
        <dbReference type="EMBL" id="CAE7471639.1"/>
    </source>
</evidence>
<dbReference type="InterPro" id="IPR008271">
    <property type="entry name" value="Ser/Thr_kinase_AS"/>
</dbReference>
<proteinExistence type="predicted"/>
<dbReference type="SUPFAM" id="SSF56112">
    <property type="entry name" value="Protein kinase-like (PK-like)"/>
    <property type="match status" value="1"/>
</dbReference>
<dbReference type="InterPro" id="IPR000719">
    <property type="entry name" value="Prot_kinase_dom"/>
</dbReference>
<dbReference type="PROSITE" id="PS50011">
    <property type="entry name" value="PROTEIN_KINASE_DOM"/>
    <property type="match status" value="1"/>
</dbReference>
<reference evidence="2" key="1">
    <citation type="submission" date="2021-02" db="EMBL/GenBank/DDBJ databases">
        <authorList>
            <person name="Dougan E. K."/>
            <person name="Rhodes N."/>
            <person name="Thang M."/>
            <person name="Chan C."/>
        </authorList>
    </citation>
    <scope>NUCLEOTIDE SEQUENCE</scope>
</reference>
<comment type="caution">
    <text evidence="2">The sequence shown here is derived from an EMBL/GenBank/DDBJ whole genome shotgun (WGS) entry which is preliminary data.</text>
</comment>
<sequence length="97" mass="10685">ALHYIHQMDVIHRDVKLENLMVLDRSLEGPLIKLLDFGLGCRGTGAGAMGTLGYMAPEVFGPNSYTNSVDLFSAGVVMHICFTGRPAFPPVTYRTWE</sequence>
<dbReference type="GO" id="GO:0044773">
    <property type="term" value="P:mitotic DNA damage checkpoint signaling"/>
    <property type="evidence" value="ECO:0007669"/>
    <property type="project" value="TreeGrafter"/>
</dbReference>
<evidence type="ECO:0000259" key="1">
    <source>
        <dbReference type="PROSITE" id="PS50011"/>
    </source>
</evidence>
<dbReference type="Pfam" id="PF00069">
    <property type="entry name" value="Pkinase"/>
    <property type="match status" value="1"/>
</dbReference>
<feature type="domain" description="Protein kinase" evidence="1">
    <location>
        <begin position="1"/>
        <end position="97"/>
    </location>
</feature>
<evidence type="ECO:0000313" key="3">
    <source>
        <dbReference type="Proteomes" id="UP000601435"/>
    </source>
</evidence>
<dbReference type="EMBL" id="CAJNJA010021211">
    <property type="protein sequence ID" value="CAE7471639.1"/>
    <property type="molecule type" value="Genomic_DNA"/>
</dbReference>
<dbReference type="Proteomes" id="UP000601435">
    <property type="component" value="Unassembled WGS sequence"/>
</dbReference>
<dbReference type="InterPro" id="IPR011009">
    <property type="entry name" value="Kinase-like_dom_sf"/>
</dbReference>
<organism evidence="2 3">
    <name type="scientific">Symbiodinium necroappetens</name>
    <dbReference type="NCBI Taxonomy" id="1628268"/>
    <lineage>
        <taxon>Eukaryota</taxon>
        <taxon>Sar</taxon>
        <taxon>Alveolata</taxon>
        <taxon>Dinophyceae</taxon>
        <taxon>Suessiales</taxon>
        <taxon>Symbiodiniaceae</taxon>
        <taxon>Symbiodinium</taxon>
    </lineage>
</organism>
<keyword evidence="3" id="KW-1185">Reference proteome</keyword>
<feature type="non-terminal residue" evidence="2">
    <location>
        <position position="97"/>
    </location>
</feature>
<dbReference type="PANTHER" id="PTHR44167">
    <property type="entry name" value="OVARIAN-SPECIFIC SERINE/THREONINE-PROTEIN KINASE LOK-RELATED"/>
    <property type="match status" value="1"/>
</dbReference>
<gene>
    <name evidence="2" type="primary">CAMK2A</name>
    <name evidence="2" type="ORF">SNEC2469_LOCUS13292</name>
</gene>
<accession>A0A812SEC2</accession>
<dbReference type="GO" id="GO:0005634">
    <property type="term" value="C:nucleus"/>
    <property type="evidence" value="ECO:0007669"/>
    <property type="project" value="TreeGrafter"/>
</dbReference>
<dbReference type="Gene3D" id="1.10.510.10">
    <property type="entry name" value="Transferase(Phosphotransferase) domain 1"/>
    <property type="match status" value="1"/>
</dbReference>
<dbReference type="GO" id="GO:0004674">
    <property type="term" value="F:protein serine/threonine kinase activity"/>
    <property type="evidence" value="ECO:0007669"/>
    <property type="project" value="TreeGrafter"/>
</dbReference>
<feature type="non-terminal residue" evidence="2">
    <location>
        <position position="1"/>
    </location>
</feature>
<dbReference type="GO" id="GO:0005524">
    <property type="term" value="F:ATP binding"/>
    <property type="evidence" value="ECO:0007669"/>
    <property type="project" value="InterPro"/>
</dbReference>
<dbReference type="PROSITE" id="PS00108">
    <property type="entry name" value="PROTEIN_KINASE_ST"/>
    <property type="match status" value="1"/>
</dbReference>
<dbReference type="PANTHER" id="PTHR44167:SF24">
    <property type="entry name" value="SERINE_THREONINE-PROTEIN KINASE CHK2"/>
    <property type="match status" value="1"/>
</dbReference>